<keyword evidence="2" id="KW-0808">Transferase</keyword>
<proteinExistence type="predicted"/>
<accession>A0AAW0QMH0</accession>
<gene>
    <name evidence="2" type="ORF">PG999_007757</name>
</gene>
<keyword evidence="3" id="KW-1185">Reference proteome</keyword>
<dbReference type="AlphaFoldDB" id="A0AAW0QMH0"/>
<dbReference type="InterPro" id="IPR015422">
    <property type="entry name" value="PyrdxlP-dep_Trfase_small"/>
</dbReference>
<dbReference type="GO" id="GO:0030170">
    <property type="term" value="F:pyridoxal phosphate binding"/>
    <property type="evidence" value="ECO:0007669"/>
    <property type="project" value="InterPro"/>
</dbReference>
<dbReference type="InterPro" id="IPR015424">
    <property type="entry name" value="PyrdxlP-dep_Trfase"/>
</dbReference>
<keyword evidence="2" id="KW-0032">Aminotransferase</keyword>
<feature type="domain" description="Aminotransferase class I/classII large" evidence="1">
    <location>
        <begin position="37"/>
        <end position="428"/>
    </location>
</feature>
<evidence type="ECO:0000259" key="1">
    <source>
        <dbReference type="Pfam" id="PF00155"/>
    </source>
</evidence>
<evidence type="ECO:0000313" key="3">
    <source>
        <dbReference type="Proteomes" id="UP001392437"/>
    </source>
</evidence>
<dbReference type="Gene3D" id="3.40.640.10">
    <property type="entry name" value="Type I PLP-dependent aspartate aminotransferase-like (Major domain)"/>
    <property type="match status" value="1"/>
</dbReference>
<comment type="caution">
    <text evidence="2">The sequence shown here is derived from an EMBL/GenBank/DDBJ whole genome shotgun (WGS) entry which is preliminary data.</text>
</comment>
<dbReference type="Gene3D" id="3.90.1150.10">
    <property type="entry name" value="Aspartate Aminotransferase, domain 1"/>
    <property type="match status" value="1"/>
</dbReference>
<dbReference type="GO" id="GO:0047536">
    <property type="term" value="F:2-aminoadipate transaminase activity"/>
    <property type="evidence" value="ECO:0007669"/>
    <property type="project" value="TreeGrafter"/>
</dbReference>
<sequence>MDPPINLVWGKPAPSLLPVSELAQTMQILLSSPDTATDALEYGDPTGPPALRDQLAQWLTGFYGTPNATDEICITAGASQGLAVVLQVLSDPLYTQRVWVVTPCFHLGCKTFEDAGLAGKLCAVPETDTGIDLDHLERELLQFESESSVNAAPGAHQQPQTAKLIDPARKFYKHLIYLVPTFANPSGRTVPLVQRQRLISLARRFDALVISDDIYDHLPYPPVVESDSKPLTAAAIVPRFVDIERTMSSSRSDHGFGHTLSIGSFSKMIGPGVRTGWISASPRLTLALAGAGASQSGGCPSQLGSALVAEFMAAGHLARHVQHTLLPAYARRRGLMAAAVRDLLESLGARVVEDGEGRAGGFFLWLQLPPGLDGARVAARCATSAALAVLPGVAFEVPSDRHGKLGPYLRLCFAWEEEANIRRGIQRLATVVGGYAVRRGR</sequence>
<dbReference type="SUPFAM" id="SSF53383">
    <property type="entry name" value="PLP-dependent transferases"/>
    <property type="match status" value="1"/>
</dbReference>
<reference evidence="2 3" key="1">
    <citation type="submission" date="2023-01" db="EMBL/GenBank/DDBJ databases">
        <title>Analysis of 21 Apiospora genomes using comparative genomics revels a genus with tremendous synthesis potential of carbohydrate active enzymes and secondary metabolites.</title>
        <authorList>
            <person name="Sorensen T."/>
        </authorList>
    </citation>
    <scope>NUCLEOTIDE SEQUENCE [LARGE SCALE GENOMIC DNA]</scope>
    <source>
        <strain evidence="2 3">CBS 117206</strain>
    </source>
</reference>
<evidence type="ECO:0000313" key="2">
    <source>
        <dbReference type="EMBL" id="KAK8109620.1"/>
    </source>
</evidence>
<dbReference type="PANTHER" id="PTHR42858:SF1">
    <property type="entry name" value="LD15494P"/>
    <property type="match status" value="1"/>
</dbReference>
<dbReference type="PANTHER" id="PTHR42858">
    <property type="entry name" value="AMINOTRANSFERASE"/>
    <property type="match status" value="1"/>
</dbReference>
<dbReference type="InterPro" id="IPR015421">
    <property type="entry name" value="PyrdxlP-dep_Trfase_major"/>
</dbReference>
<dbReference type="EMBL" id="JAQQWP010000007">
    <property type="protein sequence ID" value="KAK8109620.1"/>
    <property type="molecule type" value="Genomic_DNA"/>
</dbReference>
<organism evidence="2 3">
    <name type="scientific">Apiospora kogelbergensis</name>
    <dbReference type="NCBI Taxonomy" id="1337665"/>
    <lineage>
        <taxon>Eukaryota</taxon>
        <taxon>Fungi</taxon>
        <taxon>Dikarya</taxon>
        <taxon>Ascomycota</taxon>
        <taxon>Pezizomycotina</taxon>
        <taxon>Sordariomycetes</taxon>
        <taxon>Xylariomycetidae</taxon>
        <taxon>Amphisphaeriales</taxon>
        <taxon>Apiosporaceae</taxon>
        <taxon>Apiospora</taxon>
    </lineage>
</organism>
<name>A0AAW0QMH0_9PEZI</name>
<dbReference type="Pfam" id="PF00155">
    <property type="entry name" value="Aminotran_1_2"/>
    <property type="match status" value="1"/>
</dbReference>
<dbReference type="InterPro" id="IPR004839">
    <property type="entry name" value="Aminotransferase_I/II_large"/>
</dbReference>
<dbReference type="CDD" id="cd00609">
    <property type="entry name" value="AAT_like"/>
    <property type="match status" value="1"/>
</dbReference>
<dbReference type="Proteomes" id="UP001392437">
    <property type="component" value="Unassembled WGS sequence"/>
</dbReference>
<protein>
    <submittedName>
        <fullName evidence="2">Aminotransferase</fullName>
    </submittedName>
</protein>